<name>G0QVD8_ICHMU</name>
<dbReference type="EMBL" id="GL983940">
    <property type="protein sequence ID" value="EGR30827.1"/>
    <property type="molecule type" value="Genomic_DNA"/>
</dbReference>
<feature type="region of interest" description="Disordered" evidence="1">
    <location>
        <begin position="130"/>
        <end position="153"/>
    </location>
</feature>
<protein>
    <submittedName>
        <fullName evidence="2">Uncharacterized protein</fullName>
    </submittedName>
</protein>
<organism evidence="2 3">
    <name type="scientific">Ichthyophthirius multifiliis</name>
    <name type="common">White spot disease agent</name>
    <name type="synonym">Ich</name>
    <dbReference type="NCBI Taxonomy" id="5932"/>
    <lineage>
        <taxon>Eukaryota</taxon>
        <taxon>Sar</taxon>
        <taxon>Alveolata</taxon>
        <taxon>Ciliophora</taxon>
        <taxon>Intramacronucleata</taxon>
        <taxon>Oligohymenophorea</taxon>
        <taxon>Hymenostomatida</taxon>
        <taxon>Ophryoglenina</taxon>
        <taxon>Ichthyophthirius</taxon>
    </lineage>
</organism>
<evidence type="ECO:0000313" key="3">
    <source>
        <dbReference type="Proteomes" id="UP000008983"/>
    </source>
</evidence>
<evidence type="ECO:0000256" key="1">
    <source>
        <dbReference type="SAM" id="MobiDB-lite"/>
    </source>
</evidence>
<evidence type="ECO:0000313" key="2">
    <source>
        <dbReference type="EMBL" id="EGR30827.1"/>
    </source>
</evidence>
<dbReference type="OrthoDB" id="10658855at2759"/>
<proteinExistence type="predicted"/>
<sequence length="153" mass="18411">IQNQGMEVLKQLKNIASLGNKYNLTQESQRSLQYIKKYKQNSMDLIINEEILQGQSDSQEVNPLIFTKKQTNLLRQSKQTPQWMIAFENYLNIVCQMYYKKILIQKIYQQFQEKTKILILKAYKMNNVTQRKKKRTKNKYKANIKQLRDQKQQ</sequence>
<keyword evidence="3" id="KW-1185">Reference proteome</keyword>
<dbReference type="Proteomes" id="UP000008983">
    <property type="component" value="Unassembled WGS sequence"/>
</dbReference>
<feature type="non-terminal residue" evidence="2">
    <location>
        <position position="1"/>
    </location>
</feature>
<dbReference type="InParanoid" id="G0QVD8"/>
<accession>G0QVD8</accession>
<reference evidence="2 3" key="1">
    <citation type="submission" date="2011-07" db="EMBL/GenBank/DDBJ databases">
        <authorList>
            <person name="Coyne R."/>
            <person name="Brami D."/>
            <person name="Johnson J."/>
            <person name="Hostetler J."/>
            <person name="Hannick L."/>
            <person name="Clark T."/>
            <person name="Cassidy-Hanley D."/>
            <person name="Inman J."/>
        </authorList>
    </citation>
    <scope>NUCLEOTIDE SEQUENCE [LARGE SCALE GENOMIC DNA]</scope>
    <source>
        <strain evidence="2 3">G5</strain>
    </source>
</reference>
<gene>
    <name evidence="2" type="ORF">IMG5_122990</name>
</gene>
<dbReference type="RefSeq" id="XP_004032414.1">
    <property type="nucleotide sequence ID" value="XM_004032366.1"/>
</dbReference>
<dbReference type="AlphaFoldDB" id="G0QVD8"/>
<feature type="compositionally biased region" description="Basic residues" evidence="1">
    <location>
        <begin position="130"/>
        <end position="142"/>
    </location>
</feature>
<dbReference type="GeneID" id="14906946"/>